<evidence type="ECO:0000313" key="1">
    <source>
        <dbReference type="EMBL" id="KAF6148834.1"/>
    </source>
</evidence>
<evidence type="ECO:0000313" key="2">
    <source>
        <dbReference type="Proteomes" id="UP000541444"/>
    </source>
</evidence>
<name>A0A7J7M211_9MAGN</name>
<dbReference type="EMBL" id="JACGCM010001825">
    <property type="protein sequence ID" value="KAF6148834.1"/>
    <property type="molecule type" value="Genomic_DNA"/>
</dbReference>
<reference evidence="1 2" key="1">
    <citation type="journal article" date="2020" name="IScience">
        <title>Genome Sequencing of the Endangered Kingdonia uniflora (Circaeasteraceae, Ranunculales) Reveals Potential Mechanisms of Evolutionary Specialization.</title>
        <authorList>
            <person name="Sun Y."/>
            <person name="Deng T."/>
            <person name="Zhang A."/>
            <person name="Moore M.J."/>
            <person name="Landis J.B."/>
            <person name="Lin N."/>
            <person name="Zhang H."/>
            <person name="Zhang X."/>
            <person name="Huang J."/>
            <person name="Zhang X."/>
            <person name="Sun H."/>
            <person name="Wang H."/>
        </authorList>
    </citation>
    <scope>NUCLEOTIDE SEQUENCE [LARGE SCALE GENOMIC DNA]</scope>
    <source>
        <strain evidence="1">TB1705</strain>
        <tissue evidence="1">Leaf</tissue>
    </source>
</reference>
<dbReference type="Proteomes" id="UP000541444">
    <property type="component" value="Unassembled WGS sequence"/>
</dbReference>
<dbReference type="OrthoDB" id="2014278at2759"/>
<sequence length="99" mass="10746">MSTQVPYVAPVVAGSPVLATEGIGYVKGVVTYMIMDDFFVFPMSTISSITLLHKFNVGNVNFLTEKLVDVGMDEGLELLRASLQSKTVLSDVFLGKKVE</sequence>
<organism evidence="1 2">
    <name type="scientific">Kingdonia uniflora</name>
    <dbReference type="NCBI Taxonomy" id="39325"/>
    <lineage>
        <taxon>Eukaryota</taxon>
        <taxon>Viridiplantae</taxon>
        <taxon>Streptophyta</taxon>
        <taxon>Embryophyta</taxon>
        <taxon>Tracheophyta</taxon>
        <taxon>Spermatophyta</taxon>
        <taxon>Magnoliopsida</taxon>
        <taxon>Ranunculales</taxon>
        <taxon>Circaeasteraceae</taxon>
        <taxon>Kingdonia</taxon>
    </lineage>
</organism>
<keyword evidence="2" id="KW-1185">Reference proteome</keyword>
<comment type="caution">
    <text evidence="1">The sequence shown here is derived from an EMBL/GenBank/DDBJ whole genome shotgun (WGS) entry which is preliminary data.</text>
</comment>
<dbReference type="AlphaFoldDB" id="A0A7J7M211"/>
<accession>A0A7J7M211</accession>
<evidence type="ECO:0008006" key="3">
    <source>
        <dbReference type="Google" id="ProtNLM"/>
    </source>
</evidence>
<dbReference type="PANTHER" id="PTHR33103">
    <property type="entry name" value="OS01G0153900 PROTEIN"/>
    <property type="match status" value="1"/>
</dbReference>
<dbReference type="Pfam" id="PF05056">
    <property type="entry name" value="DUF674"/>
    <property type="match status" value="1"/>
</dbReference>
<protein>
    <recommendedName>
        <fullName evidence="3">DUF674 domain-containing protein</fullName>
    </recommendedName>
</protein>
<dbReference type="PANTHER" id="PTHR33103:SF19">
    <property type="entry name" value="OS09G0544700 PROTEIN"/>
    <property type="match status" value="1"/>
</dbReference>
<dbReference type="InterPro" id="IPR007750">
    <property type="entry name" value="DUF674"/>
</dbReference>
<gene>
    <name evidence="1" type="ORF">GIB67_014205</name>
</gene>
<proteinExistence type="predicted"/>